<feature type="region of interest" description="Disordered" evidence="1">
    <location>
        <begin position="32"/>
        <end position="71"/>
    </location>
</feature>
<gene>
    <name evidence="2" type="ORF">JOL62DRAFT_329740</name>
</gene>
<dbReference type="EMBL" id="JBBPBF010000045">
    <property type="protein sequence ID" value="KAK7606606.1"/>
    <property type="molecule type" value="Genomic_DNA"/>
</dbReference>
<organism evidence="2 3">
    <name type="scientific">Phyllosticta paracitricarpa</name>
    <dbReference type="NCBI Taxonomy" id="2016321"/>
    <lineage>
        <taxon>Eukaryota</taxon>
        <taxon>Fungi</taxon>
        <taxon>Dikarya</taxon>
        <taxon>Ascomycota</taxon>
        <taxon>Pezizomycotina</taxon>
        <taxon>Dothideomycetes</taxon>
        <taxon>Dothideomycetes incertae sedis</taxon>
        <taxon>Botryosphaeriales</taxon>
        <taxon>Phyllostictaceae</taxon>
        <taxon>Phyllosticta</taxon>
    </lineage>
</organism>
<evidence type="ECO:0000313" key="3">
    <source>
        <dbReference type="Proteomes" id="UP001367316"/>
    </source>
</evidence>
<feature type="compositionally biased region" description="Basic residues" evidence="1">
    <location>
        <begin position="34"/>
        <end position="45"/>
    </location>
</feature>
<evidence type="ECO:0000313" key="2">
    <source>
        <dbReference type="EMBL" id="KAK7606606.1"/>
    </source>
</evidence>
<sequence length="204" mass="22771">MTGNGSDCKNASFGQTDVEVQVQQRVVVVSPNQHHAHVRQARHTHSWWPESDPIQSQTRISAAASAGAPPKKRLARGIHTLRGECGCVHENPLHIRIPYVASRRVSGPRPRQAMCGYLQEAERAVRDLCDVQGELRSTGSPDVWGRQLDALRKSWTVTSLWVQPKFSGGWIDEWWQRTGVQDPPLKSFVCIPLVDPLLSFMHGG</sequence>
<comment type="caution">
    <text evidence="2">The sequence shown here is derived from an EMBL/GenBank/DDBJ whole genome shotgun (WGS) entry which is preliminary data.</text>
</comment>
<evidence type="ECO:0000256" key="1">
    <source>
        <dbReference type="SAM" id="MobiDB-lite"/>
    </source>
</evidence>
<reference evidence="2 3" key="1">
    <citation type="submission" date="2024-04" db="EMBL/GenBank/DDBJ databases">
        <title>Phyllosticta paracitricarpa is synonymous to the EU quarantine fungus P. citricarpa based on phylogenomic analyses.</title>
        <authorList>
            <consortium name="Lawrence Berkeley National Laboratory"/>
            <person name="Van ingen-buijs V.A."/>
            <person name="Van westerhoven A.C."/>
            <person name="Haridas S."/>
            <person name="Skiadas P."/>
            <person name="Martin F."/>
            <person name="Groenewald J.Z."/>
            <person name="Crous P.W."/>
            <person name="Seidl M.F."/>
        </authorList>
    </citation>
    <scope>NUCLEOTIDE SEQUENCE [LARGE SCALE GENOMIC DNA]</scope>
    <source>
        <strain evidence="2 3">CBS 141358</strain>
    </source>
</reference>
<proteinExistence type="predicted"/>
<name>A0ABR1MUJ9_9PEZI</name>
<accession>A0ABR1MUJ9</accession>
<dbReference type="Proteomes" id="UP001367316">
    <property type="component" value="Unassembled WGS sequence"/>
</dbReference>
<protein>
    <submittedName>
        <fullName evidence="2">Uncharacterized protein</fullName>
    </submittedName>
</protein>
<keyword evidence="3" id="KW-1185">Reference proteome</keyword>